<dbReference type="PROSITE" id="PS50206">
    <property type="entry name" value="RHODANESE_3"/>
    <property type="match status" value="2"/>
</dbReference>
<dbReference type="InterPro" id="IPR036873">
    <property type="entry name" value="Rhodanese-like_dom_sf"/>
</dbReference>
<dbReference type="SUPFAM" id="SSF52821">
    <property type="entry name" value="Rhodanese/Cell cycle control phosphatase"/>
    <property type="match status" value="2"/>
</dbReference>
<name>A0A143PWH6_LUTPR</name>
<keyword evidence="3" id="KW-0808">Transferase</keyword>
<dbReference type="KEGG" id="abac:LuPra_06003"/>
<dbReference type="CDD" id="cd01449">
    <property type="entry name" value="TST_Repeat_2"/>
    <property type="match status" value="1"/>
</dbReference>
<evidence type="ECO:0000313" key="4">
    <source>
        <dbReference type="Proteomes" id="UP000076079"/>
    </source>
</evidence>
<organism evidence="3 4">
    <name type="scientific">Luteitalea pratensis</name>
    <dbReference type="NCBI Taxonomy" id="1855912"/>
    <lineage>
        <taxon>Bacteria</taxon>
        <taxon>Pseudomonadati</taxon>
        <taxon>Acidobacteriota</taxon>
        <taxon>Vicinamibacteria</taxon>
        <taxon>Vicinamibacterales</taxon>
        <taxon>Vicinamibacteraceae</taxon>
        <taxon>Luteitalea</taxon>
    </lineage>
</organism>
<sequence>MAAMANDPEGYANPQLLATPSELANALASADTPLLLDLRPAEEYAAGHLPGAVHLDLFGISLIDTDPAPLRAFLWILEHLLASRGVDASRHVVVYDEKSGMRAARAFWALEYFGHEHTRLLDGGFGAWQAEGHPISTDPVVPTSTSWTGAATEDRLGTYRDVLDRLDKSDAVILDTRSDGEYRGTTVRAARGGCIPGAVHVEWTTNLRPDGSFKRADQLREMYTAAGVTPDKEVLTYCQGGYRAAHGYLALRLLGYPRVRNYVGSWKEWGDRLELPITLMPNA</sequence>
<feature type="domain" description="Rhodanese" evidence="2">
    <location>
        <begin position="29"/>
        <end position="137"/>
    </location>
</feature>
<reference evidence="4" key="2">
    <citation type="submission" date="2016-04" db="EMBL/GenBank/DDBJ databases">
        <title>First Complete Genome Sequence of a Subdivision 6 Acidobacterium.</title>
        <authorList>
            <person name="Huang S."/>
            <person name="Vieira S."/>
            <person name="Bunk B."/>
            <person name="Riedel T."/>
            <person name="Sproeer C."/>
            <person name="Overmann J."/>
        </authorList>
    </citation>
    <scope>NUCLEOTIDE SEQUENCE [LARGE SCALE GENOMIC DNA]</scope>
    <source>
        <strain evidence="4">DSM 100886 HEG_-6_39</strain>
    </source>
</reference>
<reference evidence="3 4" key="1">
    <citation type="journal article" date="2016" name="Genome Announc.">
        <title>First Complete Genome Sequence of a Subdivision 6 Acidobacterium Strain.</title>
        <authorList>
            <person name="Huang S."/>
            <person name="Vieira S."/>
            <person name="Bunk B."/>
            <person name="Riedel T."/>
            <person name="Sproer C."/>
            <person name="Overmann J."/>
        </authorList>
    </citation>
    <scope>NUCLEOTIDE SEQUENCE [LARGE SCALE GENOMIC DNA]</scope>
    <source>
        <strain evidence="4">DSM 100886 HEG_-6_39</strain>
    </source>
</reference>
<evidence type="ECO:0000256" key="1">
    <source>
        <dbReference type="ARBA" id="ARBA00022737"/>
    </source>
</evidence>
<keyword evidence="1" id="KW-0677">Repeat</keyword>
<dbReference type="GO" id="GO:0004792">
    <property type="term" value="F:thiosulfate-cyanide sulfurtransferase activity"/>
    <property type="evidence" value="ECO:0007669"/>
    <property type="project" value="UniProtKB-EC"/>
</dbReference>
<dbReference type="PANTHER" id="PTHR43855:SF1">
    <property type="entry name" value="THIOSULFATE SULFURTRANSFERASE"/>
    <property type="match status" value="1"/>
</dbReference>
<keyword evidence="4" id="KW-1185">Reference proteome</keyword>
<gene>
    <name evidence="3" type="primary">rhdA_1</name>
    <name evidence="3" type="ORF">LuPra_06003</name>
</gene>
<dbReference type="STRING" id="1855912.LuPra_06003"/>
<dbReference type="InterPro" id="IPR001307">
    <property type="entry name" value="Thiosulphate_STrfase_CS"/>
</dbReference>
<dbReference type="PANTHER" id="PTHR43855">
    <property type="entry name" value="THIOSULFATE SULFURTRANSFERASE"/>
    <property type="match status" value="1"/>
</dbReference>
<dbReference type="EMBL" id="CP015136">
    <property type="protein sequence ID" value="AMY12721.1"/>
    <property type="molecule type" value="Genomic_DNA"/>
</dbReference>
<dbReference type="Pfam" id="PF00581">
    <property type="entry name" value="Rhodanese"/>
    <property type="match status" value="2"/>
</dbReference>
<proteinExistence type="predicted"/>
<dbReference type="AlphaFoldDB" id="A0A143PWH6"/>
<dbReference type="Gene3D" id="3.40.250.10">
    <property type="entry name" value="Rhodanese-like domain"/>
    <property type="match status" value="2"/>
</dbReference>
<dbReference type="SMART" id="SM00450">
    <property type="entry name" value="RHOD"/>
    <property type="match status" value="2"/>
</dbReference>
<evidence type="ECO:0000259" key="2">
    <source>
        <dbReference type="PROSITE" id="PS50206"/>
    </source>
</evidence>
<dbReference type="CDD" id="cd01448">
    <property type="entry name" value="TST_Repeat_1"/>
    <property type="match status" value="1"/>
</dbReference>
<dbReference type="InterPro" id="IPR001763">
    <property type="entry name" value="Rhodanese-like_dom"/>
</dbReference>
<protein>
    <submittedName>
        <fullName evidence="3">Thiosulfate sulfurtransferase</fullName>
        <ecNumber evidence="3">2.8.1.1</ecNumber>
    </submittedName>
</protein>
<dbReference type="PROSITE" id="PS00380">
    <property type="entry name" value="RHODANESE_1"/>
    <property type="match status" value="1"/>
</dbReference>
<feature type="domain" description="Rhodanese" evidence="2">
    <location>
        <begin position="167"/>
        <end position="278"/>
    </location>
</feature>
<dbReference type="Proteomes" id="UP000076079">
    <property type="component" value="Chromosome"/>
</dbReference>
<accession>A0A143PWH6</accession>
<evidence type="ECO:0000313" key="3">
    <source>
        <dbReference type="EMBL" id="AMY12721.1"/>
    </source>
</evidence>
<dbReference type="InterPro" id="IPR051126">
    <property type="entry name" value="Thiosulfate_sulfurtransferase"/>
</dbReference>
<dbReference type="EC" id="2.8.1.1" evidence="3"/>